<feature type="region of interest" description="Disordered" evidence="1">
    <location>
        <begin position="194"/>
        <end position="227"/>
    </location>
</feature>
<evidence type="ECO:0000256" key="1">
    <source>
        <dbReference type="SAM" id="MobiDB-lite"/>
    </source>
</evidence>
<dbReference type="EMBL" id="JAABOA010002016">
    <property type="protein sequence ID" value="KAF9580516.1"/>
    <property type="molecule type" value="Genomic_DNA"/>
</dbReference>
<keyword evidence="3" id="KW-1185">Reference proteome</keyword>
<name>A0A9P6FSQ5_9FUNG</name>
<feature type="region of interest" description="Disordered" evidence="1">
    <location>
        <begin position="242"/>
        <end position="337"/>
    </location>
</feature>
<comment type="caution">
    <text evidence="2">The sequence shown here is derived from an EMBL/GenBank/DDBJ whole genome shotgun (WGS) entry which is preliminary data.</text>
</comment>
<accession>A0A9P6FSQ5</accession>
<feature type="compositionally biased region" description="Low complexity" evidence="1">
    <location>
        <begin position="21"/>
        <end position="38"/>
    </location>
</feature>
<feature type="region of interest" description="Disordered" evidence="1">
    <location>
        <begin position="1"/>
        <end position="103"/>
    </location>
</feature>
<gene>
    <name evidence="2" type="ORF">BGW38_002817</name>
</gene>
<protein>
    <submittedName>
        <fullName evidence="2">Uncharacterized protein</fullName>
    </submittedName>
</protein>
<sequence>MRPDPHKQAASRKYHSKVRARGGSVAGSSSTESTSQGNHRGRGSNRRGGRGNYLGRNNDRSQNSDEGADDSDEGPRKSYARRKITSNVDRYIEKEDEDQKKTFDPAAYFRFKSEQEVEAVDPLEDSQSTRKLLEIRLDDIEQSLMTLSIKERLYLRESDATALDQDSIGKVSFTTGKPIVPKLVRGQAAEDMLIKPSAASTKTPGVSMGNPSKPLNEPVDSAKQAAMDAELDELLDISVAYGSSKKPPVGASSQKGSMVSSTPSTKPPPSSKSSIGASSGPRHPLPSPGSKGVKPAGSPVSSSSSPMNRAPPLAKKGPPAPPKGKQDEEWLDSVLGL</sequence>
<dbReference type="Proteomes" id="UP000780801">
    <property type="component" value="Unassembled WGS sequence"/>
</dbReference>
<feature type="compositionally biased region" description="Low complexity" evidence="1">
    <location>
        <begin position="271"/>
        <end position="281"/>
    </location>
</feature>
<feature type="compositionally biased region" description="Basic residues" evidence="1">
    <location>
        <begin position="9"/>
        <end position="20"/>
    </location>
</feature>
<organism evidence="2 3">
    <name type="scientific">Lunasporangiospora selenospora</name>
    <dbReference type="NCBI Taxonomy" id="979761"/>
    <lineage>
        <taxon>Eukaryota</taxon>
        <taxon>Fungi</taxon>
        <taxon>Fungi incertae sedis</taxon>
        <taxon>Mucoromycota</taxon>
        <taxon>Mortierellomycotina</taxon>
        <taxon>Mortierellomycetes</taxon>
        <taxon>Mortierellales</taxon>
        <taxon>Mortierellaceae</taxon>
        <taxon>Lunasporangiospora</taxon>
    </lineage>
</organism>
<reference evidence="2" key="1">
    <citation type="journal article" date="2020" name="Fungal Divers.">
        <title>Resolving the Mortierellaceae phylogeny through synthesis of multi-gene phylogenetics and phylogenomics.</title>
        <authorList>
            <person name="Vandepol N."/>
            <person name="Liber J."/>
            <person name="Desiro A."/>
            <person name="Na H."/>
            <person name="Kennedy M."/>
            <person name="Barry K."/>
            <person name="Grigoriev I.V."/>
            <person name="Miller A.N."/>
            <person name="O'Donnell K."/>
            <person name="Stajich J.E."/>
            <person name="Bonito G."/>
        </authorList>
    </citation>
    <scope>NUCLEOTIDE SEQUENCE</scope>
    <source>
        <strain evidence="2">KOD1015</strain>
    </source>
</reference>
<feature type="compositionally biased region" description="Basic and acidic residues" evidence="1">
    <location>
        <begin position="90"/>
        <end position="103"/>
    </location>
</feature>
<feature type="compositionally biased region" description="Low complexity" evidence="1">
    <location>
        <begin position="298"/>
        <end position="317"/>
    </location>
</feature>
<evidence type="ECO:0000313" key="2">
    <source>
        <dbReference type="EMBL" id="KAF9580516.1"/>
    </source>
</evidence>
<evidence type="ECO:0000313" key="3">
    <source>
        <dbReference type="Proteomes" id="UP000780801"/>
    </source>
</evidence>
<feature type="compositionally biased region" description="Basic residues" evidence="1">
    <location>
        <begin position="39"/>
        <end position="49"/>
    </location>
</feature>
<dbReference type="AlphaFoldDB" id="A0A9P6FSQ5"/>
<dbReference type="OrthoDB" id="5596566at2759"/>
<proteinExistence type="predicted"/>